<accession>A0A0E9PDK2</accession>
<name>A0A0E9PDK2_ANGAN</name>
<dbReference type="AlphaFoldDB" id="A0A0E9PDK2"/>
<dbReference type="EMBL" id="GBXM01106235">
    <property type="protein sequence ID" value="JAH02342.1"/>
    <property type="molecule type" value="Transcribed_RNA"/>
</dbReference>
<organism evidence="1">
    <name type="scientific">Anguilla anguilla</name>
    <name type="common">European freshwater eel</name>
    <name type="synonym">Muraena anguilla</name>
    <dbReference type="NCBI Taxonomy" id="7936"/>
    <lineage>
        <taxon>Eukaryota</taxon>
        <taxon>Metazoa</taxon>
        <taxon>Chordata</taxon>
        <taxon>Craniata</taxon>
        <taxon>Vertebrata</taxon>
        <taxon>Euteleostomi</taxon>
        <taxon>Actinopterygii</taxon>
        <taxon>Neopterygii</taxon>
        <taxon>Teleostei</taxon>
        <taxon>Anguilliformes</taxon>
        <taxon>Anguillidae</taxon>
        <taxon>Anguilla</taxon>
    </lineage>
</organism>
<reference evidence="1" key="1">
    <citation type="submission" date="2014-11" db="EMBL/GenBank/DDBJ databases">
        <authorList>
            <person name="Amaro Gonzalez C."/>
        </authorList>
    </citation>
    <scope>NUCLEOTIDE SEQUENCE</scope>
</reference>
<reference evidence="1" key="2">
    <citation type="journal article" date="2015" name="Fish Shellfish Immunol.">
        <title>Early steps in the European eel (Anguilla anguilla)-Vibrio vulnificus interaction in the gills: Role of the RtxA13 toxin.</title>
        <authorList>
            <person name="Callol A."/>
            <person name="Pajuelo D."/>
            <person name="Ebbesson L."/>
            <person name="Teles M."/>
            <person name="MacKenzie S."/>
            <person name="Amaro C."/>
        </authorList>
    </citation>
    <scope>NUCLEOTIDE SEQUENCE</scope>
</reference>
<evidence type="ECO:0000313" key="1">
    <source>
        <dbReference type="EMBL" id="JAH02342.1"/>
    </source>
</evidence>
<sequence>MDLGVLFMLRYVMATLPLTSRHALNALAFRYENEKHKFCYVMQGFYDLLEIQEYKN</sequence>
<protein>
    <submittedName>
        <fullName evidence="1">Uncharacterized protein</fullName>
    </submittedName>
</protein>
<proteinExistence type="predicted"/>